<evidence type="ECO:0000256" key="1">
    <source>
        <dbReference type="SAM" id="Phobius"/>
    </source>
</evidence>
<name>A0A2S0KJ50_9ACTN</name>
<keyword evidence="3" id="KW-1185">Reference proteome</keyword>
<dbReference type="EMBL" id="CP027433">
    <property type="protein sequence ID" value="AVM01705.1"/>
    <property type="molecule type" value="Genomic_DNA"/>
</dbReference>
<sequence>MPQSPGPAGDAPARPDSILILIQLTVVAAICQVITLPPAYSMMREEMVTRAEQMKDSAGIENVEQYATVMTVVAIAVASILILALAAAAVLLVVRGFWWARFLLGWLAAVVTINMIFAFFGHVFGEAAATDPLPVWTMIPRVLGGVAAVGVLLAVMHPDTKKYVDAMAARRKRRRDRSGQGNPRR</sequence>
<keyword evidence="1" id="KW-0472">Membrane</keyword>
<feature type="transmembrane region" description="Helical" evidence="1">
    <location>
        <begin position="66"/>
        <end position="94"/>
    </location>
</feature>
<organism evidence="2 3">
    <name type="scientific">Gordonia iterans</name>
    <dbReference type="NCBI Taxonomy" id="1004901"/>
    <lineage>
        <taxon>Bacteria</taxon>
        <taxon>Bacillati</taxon>
        <taxon>Actinomycetota</taxon>
        <taxon>Actinomycetes</taxon>
        <taxon>Mycobacteriales</taxon>
        <taxon>Gordoniaceae</taxon>
        <taxon>Gordonia</taxon>
    </lineage>
</organism>
<feature type="transmembrane region" description="Helical" evidence="1">
    <location>
        <begin position="18"/>
        <end position="40"/>
    </location>
</feature>
<gene>
    <name evidence="2" type="ORF">C6V83_17010</name>
</gene>
<protein>
    <submittedName>
        <fullName evidence="2">Uncharacterized protein</fullName>
    </submittedName>
</protein>
<reference evidence="2 3" key="1">
    <citation type="submission" date="2018-03" db="EMBL/GenBank/DDBJ databases">
        <title>Characteristics and genome of n-alkane degrading marine bacteria Gordonia iterans isolated from crude oil contaminated in Tae-an, South Korea.</title>
        <authorList>
            <person name="Lee S.-S."/>
            <person name="Kim H."/>
        </authorList>
    </citation>
    <scope>NUCLEOTIDE SEQUENCE [LARGE SCALE GENOMIC DNA]</scope>
    <source>
        <strain evidence="2 3">Co17</strain>
    </source>
</reference>
<accession>A0A2S0KJ50</accession>
<dbReference type="AlphaFoldDB" id="A0A2S0KJ50"/>
<keyword evidence="1" id="KW-0812">Transmembrane</keyword>
<feature type="transmembrane region" description="Helical" evidence="1">
    <location>
        <begin position="103"/>
        <end position="123"/>
    </location>
</feature>
<feature type="transmembrane region" description="Helical" evidence="1">
    <location>
        <begin position="135"/>
        <end position="155"/>
    </location>
</feature>
<dbReference type="KEGG" id="git:C6V83_17010"/>
<keyword evidence="1" id="KW-1133">Transmembrane helix</keyword>
<proteinExistence type="predicted"/>
<evidence type="ECO:0000313" key="2">
    <source>
        <dbReference type="EMBL" id="AVM01705.1"/>
    </source>
</evidence>
<dbReference type="Proteomes" id="UP000239814">
    <property type="component" value="Chromosome"/>
</dbReference>
<evidence type="ECO:0000313" key="3">
    <source>
        <dbReference type="Proteomes" id="UP000239814"/>
    </source>
</evidence>